<evidence type="ECO:0000313" key="1">
    <source>
        <dbReference type="EMBL" id="GFG31172.1"/>
    </source>
</evidence>
<protein>
    <submittedName>
        <fullName evidence="1">Uncharacterized protein</fullName>
    </submittedName>
</protein>
<dbReference type="PANTHER" id="PTHR13318:SF95">
    <property type="entry name" value="F-BOX PROTEIN YLR352W"/>
    <property type="match status" value="1"/>
</dbReference>
<gene>
    <name evidence="1" type="ORF">Cfor_00576</name>
</gene>
<dbReference type="PANTHER" id="PTHR13318">
    <property type="entry name" value="PARTNER OF PAIRED, ISOFORM B-RELATED"/>
    <property type="match status" value="1"/>
</dbReference>
<proteinExistence type="predicted"/>
<dbReference type="AlphaFoldDB" id="A0A6L2PJ38"/>
<sequence>MYWENNECAFETLFKYFSAKTLGGRLATLHFQCEHEVTRLRMPRYRQPSSLTQLALRSVADFVRHIGQQLLEMAVYTPTQKYGRKNFLYAGDMSTNTLHGIRESSELLFVPQTSNYSWEALQQFLQPGLPQTLAIKVASYLVDALAHVMKQYEHICYCAEVIDHDGGVDIIEMLVLTVVHPRLSELVLYHCPDHLCLALCKHLHRLTELKVLKLRAIPTKSIKLAVRDLVRSSVSSLRNLVVFVYDKNCIDSILEVMSENCLHLEYLSVRFSKKVTDQSVNSIKKFQNLRTLNIWGTFITQHNCSQLLDMLLKLENFVSDQEDIVQGVTKCTLGLKSLITTNFTSPRLLVTVCPHLTHLTLHGVHCSLNQLTALSRLQELAVSNCDFSVIETFLFSRGEQLVLLKLKEVSAVNIKFITYCAQLETLNLSVCSYVSDRDMPFGDLSSLHYENLQHLTIRGYHLRNFDILLSAYRKLKTLNLLQVPVLRNKVIVDAVTVGKWQQLEVVSFNECGCVNVETLKLLIHSCCNLRKIVYLGIENLARSELQELFILEQNLKKNNLDIEMVFQKETTP</sequence>
<dbReference type="SMART" id="SM00367">
    <property type="entry name" value="LRR_CC"/>
    <property type="match status" value="3"/>
</dbReference>
<dbReference type="GO" id="GO:0031146">
    <property type="term" value="P:SCF-dependent proteasomal ubiquitin-dependent protein catabolic process"/>
    <property type="evidence" value="ECO:0007669"/>
    <property type="project" value="TreeGrafter"/>
</dbReference>
<organism evidence="1 2">
    <name type="scientific">Coptotermes formosanus</name>
    <name type="common">Formosan subterranean termite</name>
    <dbReference type="NCBI Taxonomy" id="36987"/>
    <lineage>
        <taxon>Eukaryota</taxon>
        <taxon>Metazoa</taxon>
        <taxon>Ecdysozoa</taxon>
        <taxon>Arthropoda</taxon>
        <taxon>Hexapoda</taxon>
        <taxon>Insecta</taxon>
        <taxon>Pterygota</taxon>
        <taxon>Neoptera</taxon>
        <taxon>Polyneoptera</taxon>
        <taxon>Dictyoptera</taxon>
        <taxon>Blattodea</taxon>
        <taxon>Blattoidea</taxon>
        <taxon>Termitoidae</taxon>
        <taxon>Rhinotermitidae</taxon>
        <taxon>Coptotermes</taxon>
    </lineage>
</organism>
<name>A0A6L2PJ38_COPFO</name>
<dbReference type="OrthoDB" id="63112at2759"/>
<accession>A0A6L2PJ38</accession>
<dbReference type="EMBL" id="BLKM01000286">
    <property type="protein sequence ID" value="GFG31172.1"/>
    <property type="molecule type" value="Genomic_DNA"/>
</dbReference>
<keyword evidence="2" id="KW-1185">Reference proteome</keyword>
<dbReference type="InterPro" id="IPR032675">
    <property type="entry name" value="LRR_dom_sf"/>
</dbReference>
<dbReference type="InterPro" id="IPR006553">
    <property type="entry name" value="Leu-rich_rpt_Cys-con_subtyp"/>
</dbReference>
<reference evidence="2" key="1">
    <citation type="submission" date="2020-01" db="EMBL/GenBank/DDBJ databases">
        <title>Draft genome sequence of the Termite Coptotermes fromosanus.</title>
        <authorList>
            <person name="Itakura S."/>
            <person name="Yosikawa Y."/>
            <person name="Umezawa K."/>
        </authorList>
    </citation>
    <scope>NUCLEOTIDE SEQUENCE [LARGE SCALE GENOMIC DNA]</scope>
</reference>
<dbReference type="GO" id="GO:0019005">
    <property type="term" value="C:SCF ubiquitin ligase complex"/>
    <property type="evidence" value="ECO:0007669"/>
    <property type="project" value="TreeGrafter"/>
</dbReference>
<evidence type="ECO:0000313" key="2">
    <source>
        <dbReference type="Proteomes" id="UP000502823"/>
    </source>
</evidence>
<dbReference type="Gene3D" id="3.80.10.10">
    <property type="entry name" value="Ribonuclease Inhibitor"/>
    <property type="match status" value="2"/>
</dbReference>
<dbReference type="InParanoid" id="A0A6L2PJ38"/>
<dbReference type="Proteomes" id="UP000502823">
    <property type="component" value="Unassembled WGS sequence"/>
</dbReference>
<dbReference type="SUPFAM" id="SSF52058">
    <property type="entry name" value="L domain-like"/>
    <property type="match status" value="1"/>
</dbReference>
<comment type="caution">
    <text evidence="1">The sequence shown here is derived from an EMBL/GenBank/DDBJ whole genome shotgun (WGS) entry which is preliminary data.</text>
</comment>